<proteinExistence type="predicted"/>
<evidence type="ECO:0000313" key="1">
    <source>
        <dbReference type="EMBL" id="KKR83522.1"/>
    </source>
</evidence>
<dbReference type="EMBL" id="LCAB01000004">
    <property type="protein sequence ID" value="KKR83522.1"/>
    <property type="molecule type" value="Genomic_DNA"/>
</dbReference>
<protein>
    <recommendedName>
        <fullName evidence="3">Orc1-like AAA ATPase domain-containing protein</fullName>
    </recommendedName>
</protein>
<sequence length="456" mass="52007">MINWQQFGLRSNPYDTLPLIEGGELPIHKAFVGRTVELQSLKDIFLSDSRACLTILGNVGVGKTSLANFHKFLFKYEEKKKPLFSFRREIEASKNLLNKKSFLTEVIGSTLREIRLLDPDLIKKEELLQKLEKLVDITQSLDISAGISIAGFGGEFGKTGTTEYPPSISNTMLENYFSNLVEFIKTHEIAGKKFGGLIVHINNFDIVLSDSKEKKGVIGFFQEIRDILQTRDVYYLFLGPKHFFRDIISVEKRLKSVFHLSPLVVNPLSKLEIIKAFEERMELLKSPDVVKYIAPFSNEAIFSLYDLYEGDARSIMNGLKDILSQVPETVLEPLGVDEAMLLLGKERWEVIKKSELTKEQEELLIFLATSSNYVTQKDLAIQLKKAPSNISGYYFNPLRDAGVIEVKKQEGKLKYWGLTQDYLPIKFILKAKKTIQQKTKENMQQLSLFSKGVENR</sequence>
<accession>A0A0G0X7A8</accession>
<name>A0A0G0X7A8_9BACT</name>
<gene>
    <name evidence="1" type="ORF">UU29_C0004G0023</name>
</gene>
<evidence type="ECO:0008006" key="3">
    <source>
        <dbReference type="Google" id="ProtNLM"/>
    </source>
</evidence>
<organism evidence="1 2">
    <name type="scientific">Candidatus Daviesbacteria bacterium GW2011_GWA2_40_9</name>
    <dbReference type="NCBI Taxonomy" id="1618424"/>
    <lineage>
        <taxon>Bacteria</taxon>
        <taxon>Candidatus Daviesiibacteriota</taxon>
    </lineage>
</organism>
<evidence type="ECO:0000313" key="2">
    <source>
        <dbReference type="Proteomes" id="UP000034601"/>
    </source>
</evidence>
<dbReference type="Proteomes" id="UP000034601">
    <property type="component" value="Unassembled WGS sequence"/>
</dbReference>
<dbReference type="Gene3D" id="3.40.50.300">
    <property type="entry name" value="P-loop containing nucleotide triphosphate hydrolases"/>
    <property type="match status" value="1"/>
</dbReference>
<dbReference type="SUPFAM" id="SSF52540">
    <property type="entry name" value="P-loop containing nucleoside triphosphate hydrolases"/>
    <property type="match status" value="1"/>
</dbReference>
<dbReference type="InterPro" id="IPR027417">
    <property type="entry name" value="P-loop_NTPase"/>
</dbReference>
<comment type="caution">
    <text evidence="1">The sequence shown here is derived from an EMBL/GenBank/DDBJ whole genome shotgun (WGS) entry which is preliminary data.</text>
</comment>
<reference evidence="1 2" key="1">
    <citation type="journal article" date="2015" name="Nature">
        <title>rRNA introns, odd ribosomes, and small enigmatic genomes across a large radiation of phyla.</title>
        <authorList>
            <person name="Brown C.T."/>
            <person name="Hug L.A."/>
            <person name="Thomas B.C."/>
            <person name="Sharon I."/>
            <person name="Castelle C.J."/>
            <person name="Singh A."/>
            <person name="Wilkins M.J."/>
            <person name="Williams K.H."/>
            <person name="Banfield J.F."/>
        </authorList>
    </citation>
    <scope>NUCLEOTIDE SEQUENCE [LARGE SCALE GENOMIC DNA]</scope>
</reference>
<dbReference type="AlphaFoldDB" id="A0A0G0X7A8"/>